<dbReference type="EMBL" id="MU117985">
    <property type="protein sequence ID" value="KAF9650406.1"/>
    <property type="molecule type" value="Genomic_DNA"/>
</dbReference>
<keyword evidence="2" id="KW-1185">Reference proteome</keyword>
<sequence length="591" mass="65667">MPHSTMLRRRTQQFVVGRLAHHRQFHLTSLRRRELFDPANLERAEDEVDVCIVGAGPAGLSAAIRLKQLEQEKGKEIRVVVLEKGPEVGSHILSGAVIEPTALNELLPEWNDRSGHPLTQPTTSSSMRFFTQSSSFPIPHPPQMGNKGNYTVSLSRFTSWLGEIAEGMGVEVYPGFAGASLIYGEDGKSVLGARTNEVGLDRQWRMKDNFEPGMEFRAKVTLLAEGAHGSLTKDVVRKFNLREGKELQTYGIGVKEVWRVDPEKYDAGKVVHTMGWPLASDVYGGGWVYHMADGMVSLGLVIGLDYENPYLSPYRELQRMKHHPWFRDLLSGNSTRLAYGGRTLNEGGYQSIPKLFFPGGALIGCSAGFVNVPKIKGTHNAMKTGMLAAETAFESVTEERVTEEGAADMSKYEEAFKSSWVHKELWEVRNVRPSFNTKLGIWGGIMYSGIDTLLVKGRVPWTFKHHGSDAAHTGKAQNFKPIDYPPFEAPLSTDLMTSVSLTGTNHAEDQPVHLLVRKPEEPTEETARRTEHVKRNVEEFAGLLGRACPAGVYEYVDVEGGSGTEDGSWNGKKLVINSQVRECWGHRLPEH</sequence>
<organism evidence="1 2">
    <name type="scientific">Thelephora ganbajun</name>
    <name type="common">Ganba fungus</name>
    <dbReference type="NCBI Taxonomy" id="370292"/>
    <lineage>
        <taxon>Eukaryota</taxon>
        <taxon>Fungi</taxon>
        <taxon>Dikarya</taxon>
        <taxon>Basidiomycota</taxon>
        <taxon>Agaricomycotina</taxon>
        <taxon>Agaricomycetes</taxon>
        <taxon>Thelephorales</taxon>
        <taxon>Thelephoraceae</taxon>
        <taxon>Thelephora</taxon>
    </lineage>
</organism>
<accession>A0ACB6ZL59</accession>
<gene>
    <name evidence="1" type="ORF">BDM02DRAFT_1420206</name>
</gene>
<reference evidence="1" key="1">
    <citation type="submission" date="2019-10" db="EMBL/GenBank/DDBJ databases">
        <authorList>
            <consortium name="DOE Joint Genome Institute"/>
            <person name="Kuo A."/>
            <person name="Miyauchi S."/>
            <person name="Kiss E."/>
            <person name="Drula E."/>
            <person name="Kohler A."/>
            <person name="Sanchez-Garcia M."/>
            <person name="Andreopoulos B."/>
            <person name="Barry K.W."/>
            <person name="Bonito G."/>
            <person name="Buee M."/>
            <person name="Carver A."/>
            <person name="Chen C."/>
            <person name="Cichocki N."/>
            <person name="Clum A."/>
            <person name="Culley D."/>
            <person name="Crous P.W."/>
            <person name="Fauchery L."/>
            <person name="Girlanda M."/>
            <person name="Hayes R."/>
            <person name="Keri Z."/>
            <person name="Labutti K."/>
            <person name="Lipzen A."/>
            <person name="Lombard V."/>
            <person name="Magnuson J."/>
            <person name="Maillard F."/>
            <person name="Morin E."/>
            <person name="Murat C."/>
            <person name="Nolan M."/>
            <person name="Ohm R."/>
            <person name="Pangilinan J."/>
            <person name="Pereira M."/>
            <person name="Perotto S."/>
            <person name="Peter M."/>
            <person name="Riley R."/>
            <person name="Sitrit Y."/>
            <person name="Stielow B."/>
            <person name="Szollosi G."/>
            <person name="Zifcakova L."/>
            <person name="Stursova M."/>
            <person name="Spatafora J.W."/>
            <person name="Tedersoo L."/>
            <person name="Vaario L.-M."/>
            <person name="Yamada A."/>
            <person name="Yan M."/>
            <person name="Wang P."/>
            <person name="Xu J."/>
            <person name="Bruns T."/>
            <person name="Baldrian P."/>
            <person name="Vilgalys R."/>
            <person name="Henrissat B."/>
            <person name="Grigoriev I.V."/>
            <person name="Hibbett D."/>
            <person name="Nagy L.G."/>
            <person name="Martin F.M."/>
        </authorList>
    </citation>
    <scope>NUCLEOTIDE SEQUENCE</scope>
    <source>
        <strain evidence="1">P2</strain>
    </source>
</reference>
<name>A0ACB6ZL59_THEGA</name>
<comment type="caution">
    <text evidence="1">The sequence shown here is derived from an EMBL/GenBank/DDBJ whole genome shotgun (WGS) entry which is preliminary data.</text>
</comment>
<dbReference type="Proteomes" id="UP000886501">
    <property type="component" value="Unassembled WGS sequence"/>
</dbReference>
<protein>
    <submittedName>
        <fullName evidence="1">Uncharacterized protein</fullName>
    </submittedName>
</protein>
<proteinExistence type="predicted"/>
<evidence type="ECO:0000313" key="1">
    <source>
        <dbReference type="EMBL" id="KAF9650406.1"/>
    </source>
</evidence>
<reference evidence="1" key="2">
    <citation type="journal article" date="2020" name="Nat. Commun.">
        <title>Large-scale genome sequencing of mycorrhizal fungi provides insights into the early evolution of symbiotic traits.</title>
        <authorList>
            <person name="Miyauchi S."/>
            <person name="Kiss E."/>
            <person name="Kuo A."/>
            <person name="Drula E."/>
            <person name="Kohler A."/>
            <person name="Sanchez-Garcia M."/>
            <person name="Morin E."/>
            <person name="Andreopoulos B."/>
            <person name="Barry K.W."/>
            <person name="Bonito G."/>
            <person name="Buee M."/>
            <person name="Carver A."/>
            <person name="Chen C."/>
            <person name="Cichocki N."/>
            <person name="Clum A."/>
            <person name="Culley D."/>
            <person name="Crous P.W."/>
            <person name="Fauchery L."/>
            <person name="Girlanda M."/>
            <person name="Hayes R.D."/>
            <person name="Keri Z."/>
            <person name="LaButti K."/>
            <person name="Lipzen A."/>
            <person name="Lombard V."/>
            <person name="Magnuson J."/>
            <person name="Maillard F."/>
            <person name="Murat C."/>
            <person name="Nolan M."/>
            <person name="Ohm R.A."/>
            <person name="Pangilinan J."/>
            <person name="Pereira M.F."/>
            <person name="Perotto S."/>
            <person name="Peter M."/>
            <person name="Pfister S."/>
            <person name="Riley R."/>
            <person name="Sitrit Y."/>
            <person name="Stielow J.B."/>
            <person name="Szollosi G."/>
            <person name="Zifcakova L."/>
            <person name="Stursova M."/>
            <person name="Spatafora J.W."/>
            <person name="Tedersoo L."/>
            <person name="Vaario L.M."/>
            <person name="Yamada A."/>
            <person name="Yan M."/>
            <person name="Wang P."/>
            <person name="Xu J."/>
            <person name="Bruns T."/>
            <person name="Baldrian P."/>
            <person name="Vilgalys R."/>
            <person name="Dunand C."/>
            <person name="Henrissat B."/>
            <person name="Grigoriev I.V."/>
            <person name="Hibbett D."/>
            <person name="Nagy L.G."/>
            <person name="Martin F.M."/>
        </authorList>
    </citation>
    <scope>NUCLEOTIDE SEQUENCE</scope>
    <source>
        <strain evidence="1">P2</strain>
    </source>
</reference>
<evidence type="ECO:0000313" key="2">
    <source>
        <dbReference type="Proteomes" id="UP000886501"/>
    </source>
</evidence>